<reference evidence="3" key="1">
    <citation type="submission" date="2016-10" db="EMBL/GenBank/DDBJ databases">
        <authorList>
            <person name="Varghese N."/>
            <person name="Submissions S."/>
        </authorList>
    </citation>
    <scope>NUCLEOTIDE SEQUENCE [LARGE SCALE GENOMIC DNA]</scope>
    <source>
        <strain evidence="3">JS21-1</strain>
    </source>
</reference>
<dbReference type="STRING" id="1855283.SAMN05216382_2440"/>
<evidence type="ECO:0000313" key="3">
    <source>
        <dbReference type="Proteomes" id="UP000199214"/>
    </source>
</evidence>
<dbReference type="RefSeq" id="WP_093006634.1">
    <property type="nucleotide sequence ID" value="NZ_FNZZ01000004.1"/>
</dbReference>
<protein>
    <submittedName>
        <fullName evidence="2">Dehydrogenase (Flavoprotein)</fullName>
    </submittedName>
</protein>
<name>A0A1H7S6W0_9SPHN</name>
<dbReference type="SUPFAM" id="SSF51905">
    <property type="entry name" value="FAD/NAD(P)-binding domain"/>
    <property type="match status" value="1"/>
</dbReference>
<dbReference type="InterPro" id="IPR002938">
    <property type="entry name" value="FAD-bd"/>
</dbReference>
<dbReference type="PANTHER" id="PTHR42685">
    <property type="entry name" value="GERANYLGERANYL DIPHOSPHATE REDUCTASE"/>
    <property type="match status" value="1"/>
</dbReference>
<dbReference type="AlphaFoldDB" id="A0A1H7S6W0"/>
<dbReference type="Proteomes" id="UP000199214">
    <property type="component" value="Unassembled WGS sequence"/>
</dbReference>
<dbReference type="GO" id="GO:0071949">
    <property type="term" value="F:FAD binding"/>
    <property type="evidence" value="ECO:0007669"/>
    <property type="project" value="InterPro"/>
</dbReference>
<dbReference type="Pfam" id="PF01494">
    <property type="entry name" value="FAD_binding_3"/>
    <property type="match status" value="1"/>
</dbReference>
<dbReference type="OrthoDB" id="5652862at2"/>
<evidence type="ECO:0000259" key="1">
    <source>
        <dbReference type="Pfam" id="PF01494"/>
    </source>
</evidence>
<gene>
    <name evidence="2" type="ORF">SAMN05216382_2440</name>
</gene>
<dbReference type="InterPro" id="IPR036188">
    <property type="entry name" value="FAD/NAD-bd_sf"/>
</dbReference>
<accession>A0A1H7S6W0</accession>
<organism evidence="2 3">
    <name type="scientific">Sphingomonas palmae</name>
    <dbReference type="NCBI Taxonomy" id="1855283"/>
    <lineage>
        <taxon>Bacteria</taxon>
        <taxon>Pseudomonadati</taxon>
        <taxon>Pseudomonadota</taxon>
        <taxon>Alphaproteobacteria</taxon>
        <taxon>Sphingomonadales</taxon>
        <taxon>Sphingomonadaceae</taxon>
        <taxon>Sphingomonas</taxon>
    </lineage>
</organism>
<dbReference type="PRINTS" id="PR00420">
    <property type="entry name" value="RNGMNOXGNASE"/>
</dbReference>
<dbReference type="EMBL" id="FNZZ01000004">
    <property type="protein sequence ID" value="SEL67257.1"/>
    <property type="molecule type" value="Genomic_DNA"/>
</dbReference>
<dbReference type="Gene3D" id="3.50.50.60">
    <property type="entry name" value="FAD/NAD(P)-binding domain"/>
    <property type="match status" value="1"/>
</dbReference>
<dbReference type="InterPro" id="IPR050407">
    <property type="entry name" value="Geranylgeranyl_reductase"/>
</dbReference>
<proteinExistence type="predicted"/>
<dbReference type="PANTHER" id="PTHR42685:SF22">
    <property type="entry name" value="CONDITIONED MEDIUM FACTOR RECEPTOR 1"/>
    <property type="match status" value="1"/>
</dbReference>
<sequence length="370" mass="38314">MRQQPLIVGAGPAGTAAAITLAHGGAPPVVLERARETGDAICGGFVSWRTIRTLEQLGIEADALNPARITRVRVFAGGRRSEAPLPHAALAVSRHRLDTVMQRRAEALGATIERGVAVRAIDRRRVTTADGASIEPDALLLASGKHDVRGSARPADARGHDPALGLRVRLPACAHLHALVGDAIELHLFDRGYCGIVLQEDGSANACMAVHRSRLHEAGSPDALLHAIAAEAPALADRLGFVGSGGWGAIDAIANVPYGWRTAETTAGVFRLGDQAAVIPSLAGEGIGIAVASGLSSARALLTGGPEESIAWQRGFACTVAAPVRNAGLVWSLAEQRWSAPLLPLLARIPGALGLVAAATRVPVFERSAA</sequence>
<feature type="domain" description="FAD-binding" evidence="1">
    <location>
        <begin position="6"/>
        <end position="122"/>
    </location>
</feature>
<evidence type="ECO:0000313" key="2">
    <source>
        <dbReference type="EMBL" id="SEL67257.1"/>
    </source>
</evidence>
<keyword evidence="3" id="KW-1185">Reference proteome</keyword>